<comment type="similarity">
    <text evidence="1">Belongs to the methyltransferase superfamily. Type-7 methyltransferase family.</text>
</comment>
<reference evidence="2 3" key="1">
    <citation type="journal article" date="2013" name="Proc. Natl. Acad. Sci. U.S.A.">
        <title>Fine-scale variation in meiotic recombination in Mimulus inferred from population shotgun sequencing.</title>
        <authorList>
            <person name="Hellsten U."/>
            <person name="Wright K.M."/>
            <person name="Jenkins J."/>
            <person name="Shu S."/>
            <person name="Yuan Y."/>
            <person name="Wessler S.R."/>
            <person name="Schmutz J."/>
            <person name="Willis J.H."/>
            <person name="Rokhsar D.S."/>
        </authorList>
    </citation>
    <scope>NUCLEOTIDE SEQUENCE [LARGE SCALE GENOMIC DNA]</scope>
    <source>
        <strain evidence="3">cv. DUN x IM62</strain>
    </source>
</reference>
<sequence>MALYDILHMNGGGGGSALATPPIHSLKYIYMCYLMLQKTGISKSKHVLDEAIKDTITDNDGFRKCFKIADLGCSSGTNSLFVISHIIEQIEEICKEKNGSSHSPNEYQVFLNDLHGNEFNTLFNLLPNFYDTLNNDNNQSKKLCFISVLPGSFYGRLFPSNSLDFVHSSY</sequence>
<feature type="non-terminal residue" evidence="2">
    <location>
        <position position="170"/>
    </location>
</feature>
<organism evidence="2 3">
    <name type="scientific">Erythranthe guttata</name>
    <name type="common">Yellow monkey flower</name>
    <name type="synonym">Mimulus guttatus</name>
    <dbReference type="NCBI Taxonomy" id="4155"/>
    <lineage>
        <taxon>Eukaryota</taxon>
        <taxon>Viridiplantae</taxon>
        <taxon>Streptophyta</taxon>
        <taxon>Embryophyta</taxon>
        <taxon>Tracheophyta</taxon>
        <taxon>Spermatophyta</taxon>
        <taxon>Magnoliopsida</taxon>
        <taxon>eudicotyledons</taxon>
        <taxon>Gunneridae</taxon>
        <taxon>Pentapetalae</taxon>
        <taxon>asterids</taxon>
        <taxon>lamiids</taxon>
        <taxon>Lamiales</taxon>
        <taxon>Phrymaceae</taxon>
        <taxon>Erythranthe</taxon>
    </lineage>
</organism>
<evidence type="ECO:0008006" key="4">
    <source>
        <dbReference type="Google" id="ProtNLM"/>
    </source>
</evidence>
<dbReference type="PANTHER" id="PTHR31009">
    <property type="entry name" value="S-ADENOSYL-L-METHIONINE:CARBOXYL METHYLTRANSFERASE FAMILY PROTEIN"/>
    <property type="match status" value="1"/>
</dbReference>
<dbReference type="GO" id="GO:0032259">
    <property type="term" value="P:methylation"/>
    <property type="evidence" value="ECO:0000318"/>
    <property type="project" value="GO_Central"/>
</dbReference>
<accession>A0A022R4D7</accession>
<dbReference type="EMBL" id="KI630668">
    <property type="protein sequence ID" value="EYU34869.1"/>
    <property type="molecule type" value="Genomic_DNA"/>
</dbReference>
<dbReference type="SUPFAM" id="SSF53335">
    <property type="entry name" value="S-adenosyl-L-methionine-dependent methyltransferases"/>
    <property type="match status" value="1"/>
</dbReference>
<dbReference type="InterPro" id="IPR029063">
    <property type="entry name" value="SAM-dependent_MTases_sf"/>
</dbReference>
<proteinExistence type="inferred from homology"/>
<evidence type="ECO:0000256" key="1">
    <source>
        <dbReference type="ARBA" id="ARBA00007967"/>
    </source>
</evidence>
<dbReference type="Pfam" id="PF03492">
    <property type="entry name" value="Methyltransf_7"/>
    <property type="match status" value="1"/>
</dbReference>
<dbReference type="AlphaFoldDB" id="A0A022R4D7"/>
<protein>
    <recommendedName>
        <fullName evidence="4">Jasmonate O-methyltransferase</fullName>
    </recommendedName>
</protein>
<evidence type="ECO:0000313" key="3">
    <source>
        <dbReference type="Proteomes" id="UP000030748"/>
    </source>
</evidence>
<evidence type="ECO:0000313" key="2">
    <source>
        <dbReference type="EMBL" id="EYU34869.1"/>
    </source>
</evidence>
<gene>
    <name evidence="2" type="ORF">MIMGU_mgv1a018054mg</name>
</gene>
<dbReference type="Proteomes" id="UP000030748">
    <property type="component" value="Unassembled WGS sequence"/>
</dbReference>
<keyword evidence="3" id="KW-1185">Reference proteome</keyword>
<dbReference type="GO" id="GO:0008757">
    <property type="term" value="F:S-adenosylmethionine-dependent methyltransferase activity"/>
    <property type="evidence" value="ECO:0000318"/>
    <property type="project" value="GO_Central"/>
</dbReference>
<dbReference type="Gene3D" id="3.40.50.150">
    <property type="entry name" value="Vaccinia Virus protein VP39"/>
    <property type="match status" value="1"/>
</dbReference>
<dbReference type="InterPro" id="IPR005299">
    <property type="entry name" value="MeTrfase_7"/>
</dbReference>
<name>A0A022R4D7_ERYGU</name>
<dbReference type="eggNOG" id="ENOG502QQVK">
    <property type="taxonomic scope" value="Eukaryota"/>
</dbReference>